<accession>A3LQ57</accession>
<dbReference type="GO" id="GO:0005739">
    <property type="term" value="C:mitochondrion"/>
    <property type="evidence" value="ECO:0007669"/>
    <property type="project" value="UniProtKB-SubCell"/>
</dbReference>
<dbReference type="KEGG" id="pic:PICST_70031"/>
<dbReference type="AlphaFoldDB" id="A3LQ57"/>
<dbReference type="eggNOG" id="ENOG502SDKY">
    <property type="taxonomic scope" value="Eukaryota"/>
</dbReference>
<sequence>MSREQKIKVELLKYADKKEYDIVLDLLLQWVQRDLIGMFATMTREEFAFIVNQVIVHQYTLLQRYASRRSLSKDVSGKSKDPLFLEAMHLVQKIRRLYSNILYVDPTEHIYGVDKRENLYSSDKLTGVKLSVADYENLVLMELHNYKFDLASKWFQRFAKEYALRMSYKLYILKLQTYCGGLPSSWLQSNAELARMNFDPKQSRFKWEQEVSAVMSEFYSENGNVKLDNEFNETVIYCIGYSKNIDYLNHHIYSVYGIAPNAEVNRNFEIMSTEDPAYPDINILTAIVVAMSHNDRFNTAMKVVSRFQEIYDIDTSGVKAKNFWQQIFKWCNLSNRYSEKSSLKIFSKITDGSKSKTARAHSSLESAKSDPNFDYEGYLEFVSHISNLRKTSFDQLWALYNEAGIGFSFQVYKTYLQYLRESIVEDREQKYYNYLSVLLNDYQKYNVNKKSFNTRNDPNFRAVSNIAGTIYDLYIVAMKSLIDIKWQATYAGQCPPLIEKWSLDDKMKKDLKLWFETNRLPKYKSMIEKKREEHMIKLRTDDKEEDSFLDLM</sequence>
<dbReference type="InParanoid" id="A3LQ57"/>
<evidence type="ECO:0000256" key="7">
    <source>
        <dbReference type="ARBA" id="ARBA00023128"/>
    </source>
</evidence>
<dbReference type="Pfam" id="PF12921">
    <property type="entry name" value="ATP13"/>
    <property type="match status" value="1"/>
</dbReference>
<name>A3LQ57_PICST</name>
<dbReference type="Proteomes" id="UP000002258">
    <property type="component" value="Chromosome 2"/>
</dbReference>
<gene>
    <name evidence="8" type="ORF">PICST_70031</name>
</gene>
<dbReference type="OrthoDB" id="4077974at2759"/>
<evidence type="ECO:0000256" key="6">
    <source>
        <dbReference type="ARBA" id="ARBA00022946"/>
    </source>
</evidence>
<keyword evidence="9" id="KW-1185">Reference proteome</keyword>
<dbReference type="EMBL" id="CP000496">
    <property type="protein sequence ID" value="ABN64618.2"/>
    <property type="molecule type" value="Genomic_DNA"/>
</dbReference>
<evidence type="ECO:0000313" key="9">
    <source>
        <dbReference type="Proteomes" id="UP000002258"/>
    </source>
</evidence>
<evidence type="ECO:0000256" key="4">
    <source>
        <dbReference type="ARBA" id="ARBA00011657"/>
    </source>
</evidence>
<dbReference type="HOGENOM" id="CLU_493556_0_0_1"/>
<evidence type="ECO:0000313" key="8">
    <source>
        <dbReference type="EMBL" id="ABN64618.2"/>
    </source>
</evidence>
<comment type="function">
    <text evidence="1">Required for translation of the mitochondrial OLI1 transcript coding for the mitochondrial ATP synthase subunit 9.</text>
</comment>
<comment type="subunit">
    <text evidence="4">Binds to the 5'UTR of the OLI1 mRNA.</text>
</comment>
<evidence type="ECO:0000256" key="5">
    <source>
        <dbReference type="ARBA" id="ARBA00019258"/>
    </source>
</evidence>
<organism evidence="8 9">
    <name type="scientific">Scheffersomyces stipitis (strain ATCC 58785 / CBS 6054 / NBRC 10063 / NRRL Y-11545)</name>
    <name type="common">Yeast</name>
    <name type="synonym">Pichia stipitis</name>
    <dbReference type="NCBI Taxonomy" id="322104"/>
    <lineage>
        <taxon>Eukaryota</taxon>
        <taxon>Fungi</taxon>
        <taxon>Dikarya</taxon>
        <taxon>Ascomycota</taxon>
        <taxon>Saccharomycotina</taxon>
        <taxon>Pichiomycetes</taxon>
        <taxon>Debaryomycetaceae</taxon>
        <taxon>Scheffersomyces</taxon>
    </lineage>
</organism>
<dbReference type="InterPro" id="IPR024319">
    <property type="entry name" value="ATPase_expression_mit"/>
</dbReference>
<evidence type="ECO:0000256" key="1">
    <source>
        <dbReference type="ARBA" id="ARBA00002412"/>
    </source>
</evidence>
<evidence type="ECO:0000256" key="2">
    <source>
        <dbReference type="ARBA" id="ARBA00004173"/>
    </source>
</evidence>
<protein>
    <recommendedName>
        <fullName evidence="5">ATPase expression protein 2, mitochondrial</fullName>
    </recommendedName>
</protein>
<dbReference type="GeneID" id="4837625"/>
<comment type="similarity">
    <text evidence="3">Belongs to the AEP2 family.</text>
</comment>
<keyword evidence="6" id="KW-0809">Transit peptide</keyword>
<proteinExistence type="inferred from homology"/>
<evidence type="ECO:0000256" key="3">
    <source>
        <dbReference type="ARBA" id="ARBA00009790"/>
    </source>
</evidence>
<keyword evidence="7" id="KW-0496">Mitochondrion</keyword>
<comment type="subcellular location">
    <subcellularLocation>
        <location evidence="2">Mitochondrion</location>
    </subcellularLocation>
</comment>
<dbReference type="OMA" id="KWFQRFE"/>
<reference evidence="8 9" key="1">
    <citation type="journal article" date="2007" name="Nat. Biotechnol.">
        <title>Genome sequence of the lignocellulose-bioconverting and xylose-fermenting yeast Pichia stipitis.</title>
        <authorList>
            <person name="Jeffries T.W."/>
            <person name="Grigoriev I.V."/>
            <person name="Grimwood J."/>
            <person name="Laplaza J.M."/>
            <person name="Aerts A."/>
            <person name="Salamov A."/>
            <person name="Schmutz J."/>
            <person name="Lindquist E."/>
            <person name="Dehal P."/>
            <person name="Shapiro H."/>
            <person name="Jin Y.S."/>
            <person name="Passoth V."/>
            <person name="Richardson P.M."/>
        </authorList>
    </citation>
    <scope>NUCLEOTIDE SEQUENCE [LARGE SCALE GENOMIC DNA]</scope>
    <source>
        <strain evidence="9">ATCC 58785 / CBS 6054 / NBRC 10063 / NRRL Y-11545</strain>
    </source>
</reference>
<dbReference type="RefSeq" id="XP_001382647.2">
    <property type="nucleotide sequence ID" value="XM_001382610.1"/>
</dbReference>